<dbReference type="EMBL" id="QJPH01000331">
    <property type="protein sequence ID" value="PZN77739.1"/>
    <property type="molecule type" value="Genomic_DNA"/>
</dbReference>
<reference evidence="1 2" key="1">
    <citation type="journal article" date="2018" name="Aquat. Microb. Ecol.">
        <title>Gammaproteobacterial methanotrophs dominate.</title>
        <authorList>
            <person name="Rissanen A.J."/>
            <person name="Saarenheimo J."/>
            <person name="Tiirola M."/>
            <person name="Peura S."/>
            <person name="Aalto S.L."/>
            <person name="Karvinen A."/>
            <person name="Nykanen H."/>
        </authorList>
    </citation>
    <scope>NUCLEOTIDE SEQUENCE [LARGE SCALE GENOMIC DNA]</scope>
    <source>
        <strain evidence="1">AMbin10</strain>
    </source>
</reference>
<dbReference type="PIRSF" id="PIRSF030820">
    <property type="entry name" value="UCP030820"/>
    <property type="match status" value="1"/>
</dbReference>
<protein>
    <recommendedName>
        <fullName evidence="3">Oxidoreductase</fullName>
    </recommendedName>
</protein>
<proteinExistence type="predicted"/>
<dbReference type="InterPro" id="IPR008318">
    <property type="entry name" value="UCP030820"/>
</dbReference>
<organism evidence="1 2">
    <name type="scientific">Candidatus Methylumidiphilus alinenensis</name>
    <dbReference type="NCBI Taxonomy" id="2202197"/>
    <lineage>
        <taxon>Bacteria</taxon>
        <taxon>Pseudomonadati</taxon>
        <taxon>Pseudomonadota</taxon>
        <taxon>Gammaproteobacteria</taxon>
        <taxon>Methylococcales</taxon>
        <taxon>Candidatus Methylumidiphilus</taxon>
    </lineage>
</organism>
<sequence length="161" mass="18017">MQIIKDGKIINDDTRHLADDEPPTGGRFTVSFARWQTERENLRQAEGTVGVRLKGGDELASIALDLPRLEPVVVEFPTLADGRAFSLARLLRERFGYAGEIRAHGDFIRDQVYFLARVGVNAFEPVEGTDLEKLLPALKDFSVNYQAAADNVELVYQKRGK</sequence>
<dbReference type="Pfam" id="PF06073">
    <property type="entry name" value="DUF934"/>
    <property type="match status" value="1"/>
</dbReference>
<dbReference type="Proteomes" id="UP000249396">
    <property type="component" value="Unassembled WGS sequence"/>
</dbReference>
<dbReference type="AlphaFoldDB" id="A0A2W4R697"/>
<evidence type="ECO:0000313" key="1">
    <source>
        <dbReference type="EMBL" id="PZN77739.1"/>
    </source>
</evidence>
<evidence type="ECO:0008006" key="3">
    <source>
        <dbReference type="Google" id="ProtNLM"/>
    </source>
</evidence>
<accession>A0A2W4R697</accession>
<evidence type="ECO:0000313" key="2">
    <source>
        <dbReference type="Proteomes" id="UP000249396"/>
    </source>
</evidence>
<name>A0A2W4R697_9GAMM</name>
<comment type="caution">
    <text evidence="1">The sequence shown here is derived from an EMBL/GenBank/DDBJ whole genome shotgun (WGS) entry which is preliminary data.</text>
</comment>
<gene>
    <name evidence="1" type="ORF">DM484_14040</name>
</gene>